<comment type="caution">
    <text evidence="8">The sequence shown here is derived from an EMBL/GenBank/DDBJ whole genome shotgun (WGS) entry which is preliminary data.</text>
</comment>
<dbReference type="Pfam" id="PF09734">
    <property type="entry name" value="Tau95"/>
    <property type="match status" value="1"/>
</dbReference>
<gene>
    <name evidence="8" type="ORF">NKR19_g4247</name>
</gene>
<evidence type="ECO:0000259" key="7">
    <source>
        <dbReference type="Pfam" id="PF17682"/>
    </source>
</evidence>
<dbReference type="Proteomes" id="UP001174691">
    <property type="component" value="Unassembled WGS sequence"/>
</dbReference>
<evidence type="ECO:0000256" key="3">
    <source>
        <dbReference type="ARBA" id="ARBA00023163"/>
    </source>
</evidence>
<evidence type="ECO:0000313" key="9">
    <source>
        <dbReference type="Proteomes" id="UP001174691"/>
    </source>
</evidence>
<proteinExistence type="predicted"/>
<protein>
    <submittedName>
        <fullName evidence="8">Transcription factor tau subunit sfc1</fullName>
    </submittedName>
</protein>
<dbReference type="PANTHER" id="PTHR13230">
    <property type="entry name" value="GENERAL TRANSCRIPTION FACTOR IIIC, POLYPEPTIDE 5"/>
    <property type="match status" value="1"/>
</dbReference>
<dbReference type="GO" id="GO:0005634">
    <property type="term" value="C:nucleus"/>
    <property type="evidence" value="ECO:0007669"/>
    <property type="project" value="UniProtKB-SubCell"/>
</dbReference>
<dbReference type="Pfam" id="PF17682">
    <property type="entry name" value="Tau95_N"/>
    <property type="match status" value="1"/>
</dbReference>
<dbReference type="GO" id="GO:0001002">
    <property type="term" value="F:RNA polymerase III type 1 promoter sequence-specific DNA binding"/>
    <property type="evidence" value="ECO:0007669"/>
    <property type="project" value="TreeGrafter"/>
</dbReference>
<comment type="subcellular location">
    <subcellularLocation>
        <location evidence="1">Nucleus</location>
    </subcellularLocation>
</comment>
<dbReference type="EMBL" id="JANBVN010000052">
    <property type="protein sequence ID" value="KAJ9155982.1"/>
    <property type="molecule type" value="Genomic_DNA"/>
</dbReference>
<dbReference type="PANTHER" id="PTHR13230:SF5">
    <property type="entry name" value="GENERAL TRANSCRIPTION FACTOR 3C POLYPEPTIDE 5"/>
    <property type="match status" value="1"/>
</dbReference>
<dbReference type="GO" id="GO:0001003">
    <property type="term" value="F:RNA polymerase III type 2 promoter sequence-specific DNA binding"/>
    <property type="evidence" value="ECO:0007669"/>
    <property type="project" value="TreeGrafter"/>
</dbReference>
<accession>A0AA38SCM9</accession>
<evidence type="ECO:0000256" key="5">
    <source>
        <dbReference type="SAM" id="MobiDB-lite"/>
    </source>
</evidence>
<dbReference type="InterPro" id="IPR042536">
    <property type="entry name" value="TFIIIC_tauA_Sfc1"/>
</dbReference>
<dbReference type="Gene3D" id="3.30.200.160">
    <property type="entry name" value="TFIIIC, subcomplex tauA, subunit Sfc1, barrel domain"/>
    <property type="match status" value="1"/>
</dbReference>
<dbReference type="GO" id="GO:0006384">
    <property type="term" value="P:transcription initiation at RNA polymerase III promoter"/>
    <property type="evidence" value="ECO:0007669"/>
    <property type="project" value="InterPro"/>
</dbReference>
<keyword evidence="3" id="KW-0804">Transcription</keyword>
<feature type="domain" description="Transcription factor IIIC subunit 5 HTH" evidence="6">
    <location>
        <begin position="234"/>
        <end position="414"/>
    </location>
</feature>
<sequence>MIIKDVDKGIKTFGRGHSFQTIIDSASPQISVPLYFRPDNPTVRPLTSHNAATHNVIVKVTVPKRTGRKRKRGTDAPFEYHDAPPLKKTPVQVHPLPGSSAQENGALANIAQLDGAYATTPKDRVQGNHPSLTDRQPPPEVPAGADTILSHSHLDTPSLLRRKLRDTVGRYALEPVGVVHNTHRYRGLSDFQYSMGNSPFMNRFVAQVMPGSVPLLRQYEIEVGTAQPPDIDLVPPPTFAPQGMPNAYNYTQNPFVRNLGADGLGWDERPITLSDSDSDSSSSDGESKFSEEFERVVNTSMRGPAPGYFIRYNEFPAPSRPRVPPDLSDPHVAAVMAELRRAMDERPVWTRRSMFNRLSSAVASLPKSGNVIKHCIQYAGYQFRGGPWRDSLVRYGVDPRSDPGHRVYQTLIFKLHKRRVGNVGGTWQSVRRKEVSTLSGSFGRYWKDSVEAASGDSAAEEGGGATTITTARDAAEKPRYYSRGHEFDGTSFSTEGKVWQVCDITDPLLSKLFAEAEPLAECDFEKSGWYHPVLWFVAKAIMKRKMLAIRFKRSIPDAAFEPALKIVRDAVGGNVAVENINVPLPDLGLTAEEREQIRGRKVKGGRKGRERAEKNKNATLRIRQKAGAQKAEVRFVEYPDGQRYQVVGTAEREQSSGPVEGVAEKETGADRDEATEKEENLRDLIESDEDDQEDEEDDDEEDDSGSESVSEDEELEEEDDVEDEPDDYDSVEEEADLDEEAIQWRV</sequence>
<feature type="region of interest" description="Disordered" evidence="5">
    <location>
        <begin position="120"/>
        <end position="141"/>
    </location>
</feature>
<keyword evidence="2" id="KW-0238">DNA-binding</keyword>
<evidence type="ECO:0000259" key="6">
    <source>
        <dbReference type="Pfam" id="PF09734"/>
    </source>
</evidence>
<evidence type="ECO:0000256" key="1">
    <source>
        <dbReference type="ARBA" id="ARBA00004123"/>
    </source>
</evidence>
<feature type="compositionally biased region" description="Basic and acidic residues" evidence="5">
    <location>
        <begin position="662"/>
        <end position="685"/>
    </location>
</feature>
<dbReference type="GO" id="GO:0000127">
    <property type="term" value="C:transcription factor TFIIIC complex"/>
    <property type="evidence" value="ECO:0007669"/>
    <property type="project" value="InterPro"/>
</dbReference>
<evidence type="ECO:0000313" key="8">
    <source>
        <dbReference type="EMBL" id="KAJ9155982.1"/>
    </source>
</evidence>
<dbReference type="InterPro" id="IPR019136">
    <property type="entry name" value="TF_IIIC_su-5_HTH"/>
</dbReference>
<reference evidence="8" key="1">
    <citation type="submission" date="2022-07" db="EMBL/GenBank/DDBJ databases">
        <title>Fungi with potential for degradation of polypropylene.</title>
        <authorList>
            <person name="Gostincar C."/>
        </authorList>
    </citation>
    <scope>NUCLEOTIDE SEQUENCE</scope>
    <source>
        <strain evidence="8">EXF-13287</strain>
    </source>
</reference>
<feature type="region of interest" description="Disordered" evidence="5">
    <location>
        <begin position="64"/>
        <end position="102"/>
    </location>
</feature>
<dbReference type="AlphaFoldDB" id="A0AA38SCM9"/>
<organism evidence="8 9">
    <name type="scientific">Coniochaeta hoffmannii</name>
    <dbReference type="NCBI Taxonomy" id="91930"/>
    <lineage>
        <taxon>Eukaryota</taxon>
        <taxon>Fungi</taxon>
        <taxon>Dikarya</taxon>
        <taxon>Ascomycota</taxon>
        <taxon>Pezizomycotina</taxon>
        <taxon>Sordariomycetes</taxon>
        <taxon>Sordariomycetidae</taxon>
        <taxon>Coniochaetales</taxon>
        <taxon>Coniochaetaceae</taxon>
        <taxon>Coniochaeta</taxon>
    </lineage>
</organism>
<evidence type="ECO:0000256" key="4">
    <source>
        <dbReference type="ARBA" id="ARBA00023242"/>
    </source>
</evidence>
<feature type="domain" description="Transcription factor IIIC subunit Tfc1/Sfc1 triple barrel" evidence="7">
    <location>
        <begin position="1"/>
        <end position="194"/>
    </location>
</feature>
<feature type="region of interest" description="Disordered" evidence="5">
    <location>
        <begin position="647"/>
        <end position="746"/>
    </location>
</feature>
<feature type="compositionally biased region" description="Acidic residues" evidence="5">
    <location>
        <begin position="686"/>
        <end position="746"/>
    </location>
</feature>
<name>A0AA38SCM9_9PEZI</name>
<evidence type="ECO:0000256" key="2">
    <source>
        <dbReference type="ARBA" id="ARBA00023125"/>
    </source>
</evidence>
<feature type="region of interest" description="Disordered" evidence="5">
    <location>
        <begin position="268"/>
        <end position="293"/>
    </location>
</feature>
<keyword evidence="4" id="KW-0539">Nucleus</keyword>
<dbReference type="InterPro" id="IPR041499">
    <property type="entry name" value="Tfc1/Sfc1_N"/>
</dbReference>
<dbReference type="InterPro" id="IPR040454">
    <property type="entry name" value="TF_IIIC_Tfc1/Sfc1"/>
</dbReference>
<keyword evidence="9" id="KW-1185">Reference proteome</keyword>